<organism evidence="10 11">
    <name type="scientific">Serinicoccus chungangensis</name>
    <dbReference type="NCBI Taxonomy" id="767452"/>
    <lineage>
        <taxon>Bacteria</taxon>
        <taxon>Bacillati</taxon>
        <taxon>Actinomycetota</taxon>
        <taxon>Actinomycetes</taxon>
        <taxon>Micrococcales</taxon>
        <taxon>Ornithinimicrobiaceae</taxon>
        <taxon>Serinicoccus</taxon>
    </lineage>
</organism>
<dbReference type="Gene3D" id="3.20.20.70">
    <property type="entry name" value="Aldolase class I"/>
    <property type="match status" value="1"/>
</dbReference>
<dbReference type="STRING" id="767452.AVL62_09100"/>
<dbReference type="InterPro" id="IPR004136">
    <property type="entry name" value="NMO"/>
</dbReference>
<reference evidence="10 11" key="1">
    <citation type="submission" date="2015-12" db="EMBL/GenBank/DDBJ databases">
        <title>Serinicoccus chungangenesis strain CD08_5 genome sequencing and assembly.</title>
        <authorList>
            <person name="Chander A.M."/>
            <person name="Kaur G."/>
            <person name="Nair G.R."/>
            <person name="Dhawan D.K."/>
            <person name="Kochhar R.K."/>
            <person name="Mayilraj S."/>
            <person name="Bhadada S.K."/>
        </authorList>
    </citation>
    <scope>NUCLEOTIDE SEQUENCE [LARGE SCALE GENOMIC DNA]</scope>
    <source>
        <strain evidence="10 11">CD08_5</strain>
    </source>
</reference>
<accession>A0A0W8I1R5</accession>
<dbReference type="SUPFAM" id="SSF51412">
    <property type="entry name" value="Inosine monophosphate dehydrogenase (IMPDH)"/>
    <property type="match status" value="1"/>
</dbReference>
<sequence>MAGGVTTPLLVAAVSDAGGLGMLAAGYRTPERLAADLVHVRDLTTRPFGVNLFVPQRLDRAALGDEVEAFARRIAPEAADLGVRPGTVSWHDTDHWEAKVQLVETLAPPVVSCTFGVPDAGVVDRWRRVGCEVHVTVTSSVEARAAAEGGADVLVLQGQEAGGHRGTHDPGVDPEPVDHLGLLELVRPETDLPLVVAGGITTAGDVRRALSAGAAAVQVGTALLLAPESGAGRTYRAALRDPRLGERVLTRAFSGRVAGALATGWTRRYADAPAAFPVVDQLTRPLRRAAAEAGDTHRLHLWAGSGWRAAQERPAGEIVRELAG</sequence>
<keyword evidence="11" id="KW-1185">Reference proteome</keyword>
<dbReference type="GO" id="GO:0009636">
    <property type="term" value="P:response to toxic substance"/>
    <property type="evidence" value="ECO:0007669"/>
    <property type="project" value="UniProtKB-KW"/>
</dbReference>
<evidence type="ECO:0000256" key="9">
    <source>
        <dbReference type="ARBA" id="ARBA00049401"/>
    </source>
</evidence>
<evidence type="ECO:0000313" key="11">
    <source>
        <dbReference type="Proteomes" id="UP000054837"/>
    </source>
</evidence>
<dbReference type="EMBL" id="LQBL01000032">
    <property type="protein sequence ID" value="KUG51657.1"/>
    <property type="molecule type" value="Genomic_DNA"/>
</dbReference>
<keyword evidence="3" id="KW-0216">Detoxification</keyword>
<protein>
    <recommendedName>
        <fullName evidence="8">Propionate 3-nitronate monooxygenase</fullName>
    </recommendedName>
</protein>
<evidence type="ECO:0000256" key="4">
    <source>
        <dbReference type="ARBA" id="ARBA00022630"/>
    </source>
</evidence>
<dbReference type="GO" id="GO:0018580">
    <property type="term" value="F:nitronate monooxygenase activity"/>
    <property type="evidence" value="ECO:0007669"/>
    <property type="project" value="InterPro"/>
</dbReference>
<comment type="catalytic activity">
    <reaction evidence="9">
        <text>3 propionate 3-nitronate + 3 O2 + H2O = 3 3-oxopropanoate + 2 nitrate + nitrite + H2O2 + 3 H(+)</text>
        <dbReference type="Rhea" id="RHEA:57332"/>
        <dbReference type="ChEBI" id="CHEBI:15377"/>
        <dbReference type="ChEBI" id="CHEBI:15378"/>
        <dbReference type="ChEBI" id="CHEBI:15379"/>
        <dbReference type="ChEBI" id="CHEBI:16240"/>
        <dbReference type="ChEBI" id="CHEBI:16301"/>
        <dbReference type="ChEBI" id="CHEBI:17632"/>
        <dbReference type="ChEBI" id="CHEBI:33190"/>
        <dbReference type="ChEBI" id="CHEBI:136067"/>
    </reaction>
</comment>
<comment type="similarity">
    <text evidence="2">Belongs to the nitronate monooxygenase family. NMO class I subfamily.</text>
</comment>
<dbReference type="Proteomes" id="UP000054837">
    <property type="component" value="Unassembled WGS sequence"/>
</dbReference>
<evidence type="ECO:0000256" key="7">
    <source>
        <dbReference type="ARBA" id="ARBA00023033"/>
    </source>
</evidence>
<dbReference type="Pfam" id="PF03060">
    <property type="entry name" value="NMO"/>
    <property type="match status" value="1"/>
</dbReference>
<gene>
    <name evidence="10" type="ORF">AVL62_09100</name>
</gene>
<evidence type="ECO:0000256" key="1">
    <source>
        <dbReference type="ARBA" id="ARBA00001917"/>
    </source>
</evidence>
<dbReference type="AlphaFoldDB" id="A0A0W8I1R5"/>
<dbReference type="PANTHER" id="PTHR42747">
    <property type="entry name" value="NITRONATE MONOOXYGENASE-RELATED"/>
    <property type="match status" value="1"/>
</dbReference>
<evidence type="ECO:0000313" key="10">
    <source>
        <dbReference type="EMBL" id="KUG51657.1"/>
    </source>
</evidence>
<comment type="caution">
    <text evidence="10">The sequence shown here is derived from an EMBL/GenBank/DDBJ whole genome shotgun (WGS) entry which is preliminary data.</text>
</comment>
<dbReference type="CDD" id="cd04730">
    <property type="entry name" value="NPD_like"/>
    <property type="match status" value="1"/>
</dbReference>
<keyword evidence="5" id="KW-0288">FMN</keyword>
<keyword evidence="4" id="KW-0285">Flavoprotein</keyword>
<evidence type="ECO:0000256" key="6">
    <source>
        <dbReference type="ARBA" id="ARBA00023002"/>
    </source>
</evidence>
<evidence type="ECO:0000256" key="5">
    <source>
        <dbReference type="ARBA" id="ARBA00022643"/>
    </source>
</evidence>
<name>A0A0W8I1R5_9MICO</name>
<dbReference type="PANTHER" id="PTHR42747:SF3">
    <property type="entry name" value="NITRONATE MONOOXYGENASE-RELATED"/>
    <property type="match status" value="1"/>
</dbReference>
<keyword evidence="7" id="KW-0503">Monooxygenase</keyword>
<keyword evidence="6" id="KW-0560">Oxidoreductase</keyword>
<evidence type="ECO:0000256" key="3">
    <source>
        <dbReference type="ARBA" id="ARBA00022575"/>
    </source>
</evidence>
<comment type="cofactor">
    <cofactor evidence="1">
        <name>FMN</name>
        <dbReference type="ChEBI" id="CHEBI:58210"/>
    </cofactor>
</comment>
<dbReference type="InterPro" id="IPR013785">
    <property type="entry name" value="Aldolase_TIM"/>
</dbReference>
<proteinExistence type="inferred from homology"/>
<evidence type="ECO:0000256" key="8">
    <source>
        <dbReference type="ARBA" id="ARBA00031155"/>
    </source>
</evidence>
<evidence type="ECO:0000256" key="2">
    <source>
        <dbReference type="ARBA" id="ARBA00009881"/>
    </source>
</evidence>